<evidence type="ECO:0000259" key="2">
    <source>
        <dbReference type="PROSITE" id="PS50181"/>
    </source>
</evidence>
<dbReference type="InterPro" id="IPR001810">
    <property type="entry name" value="F-box_dom"/>
</dbReference>
<accession>A0ABR4LHH9</accession>
<keyword evidence="4" id="KW-1185">Reference proteome</keyword>
<reference evidence="3 4" key="1">
    <citation type="submission" date="2024-07" db="EMBL/GenBank/DDBJ databases">
        <title>Section-level genome sequencing and comparative genomics of Aspergillus sections Usti and Cavernicolus.</title>
        <authorList>
            <consortium name="Lawrence Berkeley National Laboratory"/>
            <person name="Nybo J.L."/>
            <person name="Vesth T.C."/>
            <person name="Theobald S."/>
            <person name="Frisvad J.C."/>
            <person name="Larsen T.O."/>
            <person name="Kjaerboelling I."/>
            <person name="Rothschild-Mancinelli K."/>
            <person name="Lyhne E.K."/>
            <person name="Kogle M.E."/>
            <person name="Barry K."/>
            <person name="Clum A."/>
            <person name="Na H."/>
            <person name="Ledsgaard L."/>
            <person name="Lin J."/>
            <person name="Lipzen A."/>
            <person name="Kuo A."/>
            <person name="Riley R."/>
            <person name="Mondo S."/>
            <person name="Labutti K."/>
            <person name="Haridas S."/>
            <person name="Pangalinan J."/>
            <person name="Salamov A.A."/>
            <person name="Simmons B.A."/>
            <person name="Magnuson J.K."/>
            <person name="Chen J."/>
            <person name="Drula E."/>
            <person name="Henrissat B."/>
            <person name="Wiebenga A."/>
            <person name="Lubbers R.J."/>
            <person name="Gomes A.C."/>
            <person name="Macurrencykelacurrency M.R."/>
            <person name="Stajich J."/>
            <person name="Grigoriev I.V."/>
            <person name="Mortensen U.H."/>
            <person name="De Vries R.P."/>
            <person name="Baker S.E."/>
            <person name="Andersen M.R."/>
        </authorList>
    </citation>
    <scope>NUCLEOTIDE SEQUENCE [LARGE SCALE GENOMIC DNA]</scope>
    <source>
        <strain evidence="3 4">CBS 449.75</strain>
    </source>
</reference>
<evidence type="ECO:0000313" key="4">
    <source>
        <dbReference type="Proteomes" id="UP001610432"/>
    </source>
</evidence>
<dbReference type="SUPFAM" id="SSF52047">
    <property type="entry name" value="RNI-like"/>
    <property type="match status" value="1"/>
</dbReference>
<dbReference type="EMBL" id="JBFXLQ010000045">
    <property type="protein sequence ID" value="KAL2864006.1"/>
    <property type="molecule type" value="Genomic_DNA"/>
</dbReference>
<evidence type="ECO:0000313" key="3">
    <source>
        <dbReference type="EMBL" id="KAL2864006.1"/>
    </source>
</evidence>
<dbReference type="Proteomes" id="UP001610432">
    <property type="component" value="Unassembled WGS sequence"/>
</dbReference>
<feature type="compositionally biased region" description="Acidic residues" evidence="1">
    <location>
        <begin position="499"/>
        <end position="510"/>
    </location>
</feature>
<evidence type="ECO:0000256" key="1">
    <source>
        <dbReference type="SAM" id="MobiDB-lite"/>
    </source>
</evidence>
<feature type="region of interest" description="Disordered" evidence="1">
    <location>
        <begin position="488"/>
        <end position="510"/>
    </location>
</feature>
<dbReference type="Pfam" id="PF12937">
    <property type="entry name" value="F-box-like"/>
    <property type="match status" value="1"/>
</dbReference>
<feature type="domain" description="F-box" evidence="2">
    <location>
        <begin position="1"/>
        <end position="50"/>
    </location>
</feature>
<organism evidence="3 4">
    <name type="scientific">Aspergillus lucknowensis</name>
    <dbReference type="NCBI Taxonomy" id="176173"/>
    <lineage>
        <taxon>Eukaryota</taxon>
        <taxon>Fungi</taxon>
        <taxon>Dikarya</taxon>
        <taxon>Ascomycota</taxon>
        <taxon>Pezizomycotina</taxon>
        <taxon>Eurotiomycetes</taxon>
        <taxon>Eurotiomycetidae</taxon>
        <taxon>Eurotiales</taxon>
        <taxon>Aspergillaceae</taxon>
        <taxon>Aspergillus</taxon>
        <taxon>Aspergillus subgen. Nidulantes</taxon>
    </lineage>
</organism>
<feature type="compositionally biased region" description="Basic and acidic residues" evidence="1">
    <location>
        <begin position="488"/>
        <end position="498"/>
    </location>
</feature>
<dbReference type="SUPFAM" id="SSF81383">
    <property type="entry name" value="F-box domain"/>
    <property type="match status" value="1"/>
</dbReference>
<sequence length="510" mass="58152">MSHLEDLPNELLTLIISHVESNKDLVSLSRASRRLYAPCELSDRRKYRRVRIRGRVGRIEKAFQLLLLILRKPRIGGYVRHLEFQQFTRFRRGYSERPWERTLGKEDLVRLEAATLEAGFMAPEDQRIMNILMQAVPDGIDGGDPEGFREAKIRTIYIAQAVAALLISVCPNLESLALGNYPVRDRTGDHEPSGTDPYEKSMQYPLLRFLRSVNEKASRSRHLRRVRTIELLPTFPDSNCNRYTRCDFVGWAGLISQLPKLESVTVQGMAQRGRENCGHGPESWNLQSISLRNSRVSTDLLMEILCSLKQLRSFTYTTGGRYTQSVWRFFFNPLTLFKCLLRHRTTLEVLDLDCEAQLHVDVESGRIRLQGQIHNPDITWQVPRPPLSLWTEYGSLKDFTSLTHLSIGLQCFISLAEGVRPSPTPAVGILDLPPNLRYLCIRGYEKGKDPRIDTVMDRVIPAARAQCSNMPDIKGLDALIPQGCNTADDSHPPVRPFEDWTDDEVGPPDF</sequence>
<protein>
    <recommendedName>
        <fullName evidence="2">F-box domain-containing protein</fullName>
    </recommendedName>
</protein>
<dbReference type="InterPro" id="IPR036047">
    <property type="entry name" value="F-box-like_dom_sf"/>
</dbReference>
<dbReference type="GeneID" id="98148689"/>
<proteinExistence type="predicted"/>
<name>A0ABR4LHH9_9EURO</name>
<gene>
    <name evidence="3" type="ORF">BJX67DRAFT_384186</name>
</gene>
<comment type="caution">
    <text evidence="3">The sequence shown here is derived from an EMBL/GenBank/DDBJ whole genome shotgun (WGS) entry which is preliminary data.</text>
</comment>
<dbReference type="RefSeq" id="XP_070882985.1">
    <property type="nucleotide sequence ID" value="XM_071033617.1"/>
</dbReference>
<dbReference type="PROSITE" id="PS50181">
    <property type="entry name" value="FBOX"/>
    <property type="match status" value="1"/>
</dbReference>